<dbReference type="InterPro" id="IPR020449">
    <property type="entry name" value="Tscrpt_reg_AraC-type_HTH"/>
</dbReference>
<evidence type="ECO:0000256" key="2">
    <source>
        <dbReference type="ARBA" id="ARBA00023125"/>
    </source>
</evidence>
<accession>A0ABW4VJS9</accession>
<protein>
    <submittedName>
        <fullName evidence="5">Helix-turn-helix domain-containing protein</fullName>
    </submittedName>
</protein>
<dbReference type="Pfam" id="PF12833">
    <property type="entry name" value="HTH_18"/>
    <property type="match status" value="1"/>
</dbReference>
<keyword evidence="6" id="KW-1185">Reference proteome</keyword>
<dbReference type="Gene3D" id="1.10.10.60">
    <property type="entry name" value="Homeodomain-like"/>
    <property type="match status" value="2"/>
</dbReference>
<organism evidence="5 6">
    <name type="scientific">Belliella marina</name>
    <dbReference type="NCBI Taxonomy" id="1644146"/>
    <lineage>
        <taxon>Bacteria</taxon>
        <taxon>Pseudomonadati</taxon>
        <taxon>Bacteroidota</taxon>
        <taxon>Cytophagia</taxon>
        <taxon>Cytophagales</taxon>
        <taxon>Cyclobacteriaceae</taxon>
        <taxon>Belliella</taxon>
    </lineage>
</organism>
<gene>
    <name evidence="5" type="ORF">ACFSKL_02140</name>
</gene>
<dbReference type="EMBL" id="JBHUHR010000004">
    <property type="protein sequence ID" value="MFD2033568.1"/>
    <property type="molecule type" value="Genomic_DNA"/>
</dbReference>
<dbReference type="SMART" id="SM00342">
    <property type="entry name" value="HTH_ARAC"/>
    <property type="match status" value="1"/>
</dbReference>
<sequence length="283" mass="33074">MLLERKYFDLNDKCVIEKLHIKTPFKYAAVFQNEACFLYIKDGKSIIKSPTEKLDLEISESVLLKCGNYFADLIQNSENQTCEIFAIHLHKDILKDLYKDEVPNFIKQNSKTHFAQKIERQDILVHFIESLDFYFHNPTLVSDELLRLKLKELILLLLQTKSAESIIGLFSHLFTPRQASFREIVQAHLFSEVTISELAILAGRSLSSFKRDFENQFSTTPANYMKEQKLLKAKDLLSSTDFTISEICYEVGFRDTSHFTKLFKQKHCLTPSEYRKSWYSNEL</sequence>
<keyword evidence="1" id="KW-0805">Transcription regulation</keyword>
<keyword evidence="2" id="KW-0238">DNA-binding</keyword>
<name>A0ABW4VJS9_9BACT</name>
<dbReference type="RefSeq" id="WP_376883090.1">
    <property type="nucleotide sequence ID" value="NZ_JBHUHR010000004.1"/>
</dbReference>
<dbReference type="Pfam" id="PF22200">
    <property type="entry name" value="ExsA_N"/>
    <property type="match status" value="1"/>
</dbReference>
<dbReference type="InterPro" id="IPR018060">
    <property type="entry name" value="HTH_AraC"/>
</dbReference>
<dbReference type="PANTHER" id="PTHR46796">
    <property type="entry name" value="HTH-TYPE TRANSCRIPTIONAL ACTIVATOR RHAS-RELATED"/>
    <property type="match status" value="1"/>
</dbReference>
<dbReference type="SUPFAM" id="SSF46689">
    <property type="entry name" value="Homeodomain-like"/>
    <property type="match status" value="2"/>
</dbReference>
<dbReference type="PRINTS" id="PR00032">
    <property type="entry name" value="HTHARAC"/>
</dbReference>
<evidence type="ECO:0000259" key="4">
    <source>
        <dbReference type="PROSITE" id="PS01124"/>
    </source>
</evidence>
<dbReference type="PANTHER" id="PTHR46796:SF13">
    <property type="entry name" value="HTH-TYPE TRANSCRIPTIONAL ACTIVATOR RHAS"/>
    <property type="match status" value="1"/>
</dbReference>
<dbReference type="PROSITE" id="PS01124">
    <property type="entry name" value="HTH_ARAC_FAMILY_2"/>
    <property type="match status" value="1"/>
</dbReference>
<dbReference type="Proteomes" id="UP001597361">
    <property type="component" value="Unassembled WGS sequence"/>
</dbReference>
<dbReference type="InterPro" id="IPR050204">
    <property type="entry name" value="AraC_XylS_family_regulators"/>
</dbReference>
<evidence type="ECO:0000313" key="5">
    <source>
        <dbReference type="EMBL" id="MFD2033568.1"/>
    </source>
</evidence>
<feature type="domain" description="HTH araC/xylS-type" evidence="4">
    <location>
        <begin position="179"/>
        <end position="277"/>
    </location>
</feature>
<dbReference type="InterPro" id="IPR009057">
    <property type="entry name" value="Homeodomain-like_sf"/>
</dbReference>
<dbReference type="InterPro" id="IPR054015">
    <property type="entry name" value="ExsA-like_N"/>
</dbReference>
<keyword evidence="3" id="KW-0804">Transcription</keyword>
<reference evidence="6" key="1">
    <citation type="journal article" date="2019" name="Int. J. Syst. Evol. Microbiol.">
        <title>The Global Catalogue of Microorganisms (GCM) 10K type strain sequencing project: providing services to taxonomists for standard genome sequencing and annotation.</title>
        <authorList>
            <consortium name="The Broad Institute Genomics Platform"/>
            <consortium name="The Broad Institute Genome Sequencing Center for Infectious Disease"/>
            <person name="Wu L."/>
            <person name="Ma J."/>
        </authorList>
    </citation>
    <scope>NUCLEOTIDE SEQUENCE [LARGE SCALE GENOMIC DNA]</scope>
    <source>
        <strain evidence="6">CGMCC 1.15180</strain>
    </source>
</reference>
<proteinExistence type="predicted"/>
<comment type="caution">
    <text evidence="5">The sequence shown here is derived from an EMBL/GenBank/DDBJ whole genome shotgun (WGS) entry which is preliminary data.</text>
</comment>
<evidence type="ECO:0000256" key="3">
    <source>
        <dbReference type="ARBA" id="ARBA00023163"/>
    </source>
</evidence>
<evidence type="ECO:0000313" key="6">
    <source>
        <dbReference type="Proteomes" id="UP001597361"/>
    </source>
</evidence>
<evidence type="ECO:0000256" key="1">
    <source>
        <dbReference type="ARBA" id="ARBA00023015"/>
    </source>
</evidence>